<evidence type="ECO:0000313" key="1">
    <source>
        <dbReference type="EMBL" id="GGE20164.1"/>
    </source>
</evidence>
<accession>A0A917EC50</accession>
<gene>
    <name evidence="1" type="ORF">GCM10011390_44260</name>
</gene>
<dbReference type="Pfam" id="PF00106">
    <property type="entry name" value="adh_short"/>
    <property type="match status" value="1"/>
</dbReference>
<dbReference type="InterPro" id="IPR002347">
    <property type="entry name" value="SDR_fam"/>
</dbReference>
<dbReference type="InterPro" id="IPR052184">
    <property type="entry name" value="SDR_enzymes"/>
</dbReference>
<dbReference type="PRINTS" id="PR00081">
    <property type="entry name" value="GDHRDH"/>
</dbReference>
<dbReference type="PANTHER" id="PTHR45458">
    <property type="entry name" value="SHORT-CHAIN DEHYDROGENASE/REDUCTASE SDR"/>
    <property type="match status" value="1"/>
</dbReference>
<evidence type="ECO:0000313" key="2">
    <source>
        <dbReference type="Proteomes" id="UP000644699"/>
    </source>
</evidence>
<dbReference type="SUPFAM" id="SSF51735">
    <property type="entry name" value="NAD(P)-binding Rossmann-fold domains"/>
    <property type="match status" value="1"/>
</dbReference>
<keyword evidence="2" id="KW-1185">Reference proteome</keyword>
<dbReference type="EMBL" id="BMIQ01000009">
    <property type="protein sequence ID" value="GGE20164.1"/>
    <property type="molecule type" value="Genomic_DNA"/>
</dbReference>
<reference evidence="1" key="2">
    <citation type="submission" date="2020-09" db="EMBL/GenBank/DDBJ databases">
        <authorList>
            <person name="Sun Q."/>
            <person name="Zhou Y."/>
        </authorList>
    </citation>
    <scope>NUCLEOTIDE SEQUENCE</scope>
    <source>
        <strain evidence="1">CGMCC 1.15367</strain>
    </source>
</reference>
<name>A0A917EC50_9HYPH</name>
<proteinExistence type="predicted"/>
<sequence>MPKSILIVGAERGLGLGLAAEFFQRGWHVTGTARPGADTRDLVAVGSDNPTRLSTATIDVTDRDGIGPFLLELRERRFDVIYFNAGIYGPLHQSVTDATDAEFAEIMLTNTFGPMRLAHRLLCRLAPDGTYGFMSSHRGSTAINLEGGLELYRASKAALNMLARGLWATNRARGTNGLTVLSIHPGWVRTAMGTLDGTVEPEMELQPSVHGVADVVERHMGSGENLYRDWQDAPLDW</sequence>
<comment type="caution">
    <text evidence="1">The sequence shown here is derived from an EMBL/GenBank/DDBJ whole genome shotgun (WGS) entry which is preliminary data.</text>
</comment>
<dbReference type="PANTHER" id="PTHR45458:SF1">
    <property type="entry name" value="SHORT CHAIN DEHYDROGENASE"/>
    <property type="match status" value="1"/>
</dbReference>
<dbReference type="AlphaFoldDB" id="A0A917EC50"/>
<dbReference type="Gene3D" id="3.40.50.720">
    <property type="entry name" value="NAD(P)-binding Rossmann-like Domain"/>
    <property type="match status" value="1"/>
</dbReference>
<dbReference type="GO" id="GO:0016616">
    <property type="term" value="F:oxidoreductase activity, acting on the CH-OH group of donors, NAD or NADP as acceptor"/>
    <property type="evidence" value="ECO:0007669"/>
    <property type="project" value="TreeGrafter"/>
</dbReference>
<dbReference type="InterPro" id="IPR036291">
    <property type="entry name" value="NAD(P)-bd_dom_sf"/>
</dbReference>
<reference evidence="1" key="1">
    <citation type="journal article" date="2014" name="Int. J. Syst. Evol. Microbiol.">
        <title>Complete genome sequence of Corynebacterium casei LMG S-19264T (=DSM 44701T), isolated from a smear-ripened cheese.</title>
        <authorList>
            <consortium name="US DOE Joint Genome Institute (JGI-PGF)"/>
            <person name="Walter F."/>
            <person name="Albersmeier A."/>
            <person name="Kalinowski J."/>
            <person name="Ruckert C."/>
        </authorList>
    </citation>
    <scope>NUCLEOTIDE SEQUENCE</scope>
    <source>
        <strain evidence="1">CGMCC 1.15367</strain>
    </source>
</reference>
<dbReference type="Proteomes" id="UP000644699">
    <property type="component" value="Unassembled WGS sequence"/>
</dbReference>
<dbReference type="RefSeq" id="WP_210318540.1">
    <property type="nucleotide sequence ID" value="NZ_BMIQ01000009.1"/>
</dbReference>
<protein>
    <submittedName>
        <fullName evidence="1">Short-chain dehydrogenase</fullName>
    </submittedName>
</protein>
<organism evidence="1 2">
    <name type="scientific">Aureimonas endophytica</name>
    <dbReference type="NCBI Taxonomy" id="2027858"/>
    <lineage>
        <taxon>Bacteria</taxon>
        <taxon>Pseudomonadati</taxon>
        <taxon>Pseudomonadota</taxon>
        <taxon>Alphaproteobacteria</taxon>
        <taxon>Hyphomicrobiales</taxon>
        <taxon>Aurantimonadaceae</taxon>
        <taxon>Aureimonas</taxon>
    </lineage>
</organism>